<organism evidence="1">
    <name type="scientific">Limosilactobacillus reuteri</name>
    <name type="common">Lactobacillus reuteri</name>
    <dbReference type="NCBI Taxonomy" id="1598"/>
    <lineage>
        <taxon>Bacteria</taxon>
        <taxon>Bacillati</taxon>
        <taxon>Bacillota</taxon>
        <taxon>Bacilli</taxon>
        <taxon>Lactobacillales</taxon>
        <taxon>Lactobacillaceae</taxon>
        <taxon>Limosilactobacillus</taxon>
    </lineage>
</organism>
<name>A0A0U5JUG7_LIMRT</name>
<proteinExistence type="predicted"/>
<protein>
    <submittedName>
        <fullName evidence="1">Uncharacterized protein</fullName>
    </submittedName>
</protein>
<reference evidence="1" key="1">
    <citation type="submission" date="2015-10" db="EMBL/GenBank/DDBJ databases">
        <authorList>
            <person name="Gilbert D.G."/>
        </authorList>
    </citation>
    <scope>NUCLEOTIDE SEQUENCE</scope>
    <source>
        <strain evidence="1">Lp167-67</strain>
    </source>
</reference>
<accession>A0A0U5JUG7</accession>
<sequence length="58" mass="6908">MIQWTRKNLKKKSTYSDNSIGRKAVKETLLLVNQGVAEQIKKRENDEEEDFDRVWNEP</sequence>
<evidence type="ECO:0000313" key="1">
    <source>
        <dbReference type="EMBL" id="CUR41528.1"/>
    </source>
</evidence>
<dbReference type="AlphaFoldDB" id="A0A0U5JUG7"/>
<dbReference type="EMBL" id="LN887696">
    <property type="protein sequence ID" value="CUR41528.1"/>
    <property type="molecule type" value="Genomic_DNA"/>
</dbReference>
<dbReference type="RefSeq" id="WP_181393500.1">
    <property type="nucleotide sequence ID" value="NZ_JAJGVC010000135.1"/>
</dbReference>
<gene>
    <name evidence="1" type="ORF">LRLP16767_LRLP167_00047</name>
</gene>